<evidence type="ECO:0000313" key="2">
    <source>
        <dbReference type="EMBL" id="KAK3050625.1"/>
    </source>
</evidence>
<dbReference type="InterPro" id="IPR036188">
    <property type="entry name" value="FAD/NAD-bd_sf"/>
</dbReference>
<dbReference type="Gene3D" id="3.50.50.60">
    <property type="entry name" value="FAD/NAD(P)-binding domain"/>
    <property type="match status" value="2"/>
</dbReference>
<dbReference type="InterPro" id="IPR050281">
    <property type="entry name" value="Flavin_monoamine_oxidase"/>
</dbReference>
<dbReference type="GO" id="GO:0016491">
    <property type="term" value="F:oxidoreductase activity"/>
    <property type="evidence" value="ECO:0007669"/>
    <property type="project" value="InterPro"/>
</dbReference>
<reference evidence="2" key="1">
    <citation type="submission" date="2023-04" db="EMBL/GenBank/DDBJ databases">
        <title>Black Yeasts Isolated from many extreme environments.</title>
        <authorList>
            <person name="Coleine C."/>
            <person name="Stajich J.E."/>
            <person name="Selbmann L."/>
        </authorList>
    </citation>
    <scope>NUCLEOTIDE SEQUENCE</scope>
    <source>
        <strain evidence="2">CCFEE 5312</strain>
    </source>
</reference>
<feature type="domain" description="Amine oxidase" evidence="1">
    <location>
        <begin position="159"/>
        <end position="476"/>
    </location>
</feature>
<protein>
    <recommendedName>
        <fullName evidence="1">Amine oxidase domain-containing protein</fullName>
    </recommendedName>
</protein>
<dbReference type="Proteomes" id="UP001271007">
    <property type="component" value="Unassembled WGS sequence"/>
</dbReference>
<dbReference type="PANTHER" id="PTHR10742">
    <property type="entry name" value="FLAVIN MONOAMINE OXIDASE"/>
    <property type="match status" value="1"/>
</dbReference>
<dbReference type="AlphaFoldDB" id="A0AAJ0DHY7"/>
<dbReference type="PANTHER" id="PTHR10742:SF410">
    <property type="entry name" value="LYSINE-SPECIFIC HISTONE DEMETHYLASE 2"/>
    <property type="match status" value="1"/>
</dbReference>
<dbReference type="SUPFAM" id="SSF51905">
    <property type="entry name" value="FAD/NAD(P)-binding domain"/>
    <property type="match status" value="1"/>
</dbReference>
<gene>
    <name evidence="2" type="ORF">LTR09_008265</name>
</gene>
<evidence type="ECO:0000313" key="3">
    <source>
        <dbReference type="Proteomes" id="UP001271007"/>
    </source>
</evidence>
<sequence>MSDALIRCTKEQPNPLMDILPKKRVRELNGTVTFKPPPSKSEERAEDGWEIVSSATEGGGNKLEPSNNSDLVVPPEIAGPLTGTMWALFDTLHETANSTPADKAKSTTMLKTIATSDTFRDAFDEIPKSYHGALRAMPQFVEGMEAAPLAAQSAEGSADASGIGLLEYAIDDFDGDQVFVQDGYLAVLENLAKDILNSKLVKCEAEVVSIDWSRSPATVKVEDGSTLETWTAKNVVCTLPLGVLKERHMNIFQPPLPKDKRESIESLGFGTLDKIFMVYDSPWWAQEPYSSILRNGLVKKPIDSTSPSKDSSEDGEREPDMLVGFSHDLPGVAVHRDGTSEPGLRTLMLINLHPLTGFPVLSCFVSCANARQIESMSDLKAQALLHDNLTAWFGREPPKPTGVHVTRWGDDRFSKGSYSHMITGVSETRHREEFQKALDIKGGGTLSFAGEHTSRNHFATVHGALISGWREADAIIKAWQREEGWIRQPTFDN</sequence>
<organism evidence="2 3">
    <name type="scientific">Extremus antarcticus</name>
    <dbReference type="NCBI Taxonomy" id="702011"/>
    <lineage>
        <taxon>Eukaryota</taxon>
        <taxon>Fungi</taxon>
        <taxon>Dikarya</taxon>
        <taxon>Ascomycota</taxon>
        <taxon>Pezizomycotina</taxon>
        <taxon>Dothideomycetes</taxon>
        <taxon>Dothideomycetidae</taxon>
        <taxon>Mycosphaerellales</taxon>
        <taxon>Extremaceae</taxon>
        <taxon>Extremus</taxon>
    </lineage>
</organism>
<accession>A0AAJ0DHY7</accession>
<keyword evidence="3" id="KW-1185">Reference proteome</keyword>
<comment type="caution">
    <text evidence="2">The sequence shown here is derived from an EMBL/GenBank/DDBJ whole genome shotgun (WGS) entry which is preliminary data.</text>
</comment>
<dbReference type="InterPro" id="IPR002937">
    <property type="entry name" value="Amino_oxidase"/>
</dbReference>
<dbReference type="SUPFAM" id="SSF54373">
    <property type="entry name" value="FAD-linked reductases, C-terminal domain"/>
    <property type="match status" value="1"/>
</dbReference>
<evidence type="ECO:0000259" key="1">
    <source>
        <dbReference type="Pfam" id="PF01593"/>
    </source>
</evidence>
<proteinExistence type="predicted"/>
<dbReference type="Pfam" id="PF01593">
    <property type="entry name" value="Amino_oxidase"/>
    <property type="match status" value="1"/>
</dbReference>
<name>A0AAJ0DHY7_9PEZI</name>
<dbReference type="EMBL" id="JAWDJX010000031">
    <property type="protein sequence ID" value="KAK3050625.1"/>
    <property type="molecule type" value="Genomic_DNA"/>
</dbReference>